<dbReference type="InterPro" id="IPR050191">
    <property type="entry name" value="ATP-dep_DNA_ligase"/>
</dbReference>
<comment type="similarity">
    <text evidence="1">Belongs to the ATP-dependent DNA ligase family.</text>
</comment>
<evidence type="ECO:0000313" key="5">
    <source>
        <dbReference type="Proteomes" id="UP000028981"/>
    </source>
</evidence>
<dbReference type="Gene3D" id="3.30.1490.70">
    <property type="match status" value="1"/>
</dbReference>
<dbReference type="AlphaFoldDB" id="A0A087M3P2"/>
<feature type="domain" description="ATP-dependent DNA ligase family profile" evidence="3">
    <location>
        <begin position="97"/>
        <end position="180"/>
    </location>
</feature>
<dbReference type="PROSITE" id="PS50160">
    <property type="entry name" value="DNA_LIGASE_A3"/>
    <property type="match status" value="1"/>
</dbReference>
<evidence type="ECO:0000313" key="4">
    <source>
        <dbReference type="EMBL" id="KFL31495.1"/>
    </source>
</evidence>
<accession>A0A087M3P2</accession>
<name>A0A087M3P2_9HYPH</name>
<evidence type="ECO:0000256" key="2">
    <source>
        <dbReference type="ARBA" id="ARBA00022598"/>
    </source>
</evidence>
<dbReference type="EMBL" id="JQGC01000006">
    <property type="protein sequence ID" value="KFL31495.1"/>
    <property type="molecule type" value="Genomic_DNA"/>
</dbReference>
<keyword evidence="5" id="KW-1185">Reference proteome</keyword>
<dbReference type="STRING" id="46914.JP75_08135"/>
<protein>
    <recommendedName>
        <fullName evidence="3">ATP-dependent DNA ligase family profile domain-containing protein</fullName>
    </recommendedName>
</protein>
<dbReference type="InterPro" id="IPR012310">
    <property type="entry name" value="DNA_ligase_ATP-dep_cent"/>
</dbReference>
<dbReference type="GO" id="GO:0006310">
    <property type="term" value="P:DNA recombination"/>
    <property type="evidence" value="ECO:0007669"/>
    <property type="project" value="InterPro"/>
</dbReference>
<gene>
    <name evidence="4" type="ORF">JP75_08135</name>
</gene>
<dbReference type="CDD" id="cd07906">
    <property type="entry name" value="Adenylation_DNA_ligase_LigD_LigC"/>
    <property type="match status" value="1"/>
</dbReference>
<dbReference type="Gene3D" id="3.30.470.30">
    <property type="entry name" value="DNA ligase/mRNA capping enzyme"/>
    <property type="match status" value="1"/>
</dbReference>
<dbReference type="SUPFAM" id="SSF56091">
    <property type="entry name" value="DNA ligase/mRNA capping enzyme, catalytic domain"/>
    <property type="match status" value="1"/>
</dbReference>
<dbReference type="PANTHER" id="PTHR45674:SF4">
    <property type="entry name" value="DNA LIGASE 1"/>
    <property type="match status" value="1"/>
</dbReference>
<evidence type="ECO:0000259" key="3">
    <source>
        <dbReference type="PROSITE" id="PS50160"/>
    </source>
</evidence>
<proteinExistence type="inferred from homology"/>
<evidence type="ECO:0000256" key="1">
    <source>
        <dbReference type="ARBA" id="ARBA00007572"/>
    </source>
</evidence>
<dbReference type="GO" id="GO:0006281">
    <property type="term" value="P:DNA repair"/>
    <property type="evidence" value="ECO:0007669"/>
    <property type="project" value="InterPro"/>
</dbReference>
<comment type="caution">
    <text evidence="4">The sequence shown here is derived from an EMBL/GenBank/DDBJ whole genome shotgun (WGS) entry which is preliminary data.</text>
</comment>
<dbReference type="PANTHER" id="PTHR45674">
    <property type="entry name" value="DNA LIGASE 1/3 FAMILY MEMBER"/>
    <property type="match status" value="1"/>
</dbReference>
<dbReference type="Pfam" id="PF01068">
    <property type="entry name" value="DNA_ligase_A_M"/>
    <property type="match status" value="1"/>
</dbReference>
<reference evidence="4 5" key="1">
    <citation type="submission" date="2014-08" db="EMBL/GenBank/DDBJ databases">
        <authorList>
            <person name="Hassan Y.I."/>
            <person name="Lepp D."/>
            <person name="Zhou T."/>
        </authorList>
    </citation>
    <scope>NUCLEOTIDE SEQUENCE [LARGE SCALE GENOMIC DNA]</scope>
    <source>
        <strain evidence="4 5">IFO13584</strain>
    </source>
</reference>
<dbReference type="Proteomes" id="UP000028981">
    <property type="component" value="Unassembled WGS sequence"/>
</dbReference>
<organism evidence="4 5">
    <name type="scientific">Devosia riboflavina</name>
    <dbReference type="NCBI Taxonomy" id="46914"/>
    <lineage>
        <taxon>Bacteria</taxon>
        <taxon>Pseudomonadati</taxon>
        <taxon>Pseudomonadota</taxon>
        <taxon>Alphaproteobacteria</taxon>
        <taxon>Hyphomicrobiales</taxon>
        <taxon>Devosiaceae</taxon>
        <taxon>Devosia</taxon>
    </lineage>
</organism>
<sequence length="284" mass="31404">MQPTLVDDPPAGGAWLHEIKYDGYRTQLAIAGGQVRAFTRNGHDWTNRYLGIVEAAAGIDCRSALIDGEVCVQDDLGVTDFGLLQSAMTKEPWRLVFFAFDLLHLNGVDMRRKPLEERRAHLRWILEGSSTKHILISDEYDGEGADFFKLSDQMGLEGIVSKRKGSTYTSGPTQTWLKTKCWHTDTFDVIGVDKGSDGIPYALLADEAGYRGAAFISLPASLRDVFWRYVEGRGVAKAPIIGTGRKKATWISPGLRATVRHLKGSDKLRHATVEAIEIDPADRG</sequence>
<keyword evidence="2" id="KW-0436">Ligase</keyword>
<dbReference type="GO" id="GO:0005524">
    <property type="term" value="F:ATP binding"/>
    <property type="evidence" value="ECO:0007669"/>
    <property type="project" value="InterPro"/>
</dbReference>
<dbReference type="GO" id="GO:0003910">
    <property type="term" value="F:DNA ligase (ATP) activity"/>
    <property type="evidence" value="ECO:0007669"/>
    <property type="project" value="InterPro"/>
</dbReference>